<name>A0A1I8BDA9_MELHA</name>
<organism evidence="2 3">
    <name type="scientific">Meloidogyne hapla</name>
    <name type="common">Root-knot nematode worm</name>
    <dbReference type="NCBI Taxonomy" id="6305"/>
    <lineage>
        <taxon>Eukaryota</taxon>
        <taxon>Metazoa</taxon>
        <taxon>Ecdysozoa</taxon>
        <taxon>Nematoda</taxon>
        <taxon>Chromadorea</taxon>
        <taxon>Rhabditida</taxon>
        <taxon>Tylenchina</taxon>
        <taxon>Tylenchomorpha</taxon>
        <taxon>Tylenchoidea</taxon>
        <taxon>Meloidogynidae</taxon>
        <taxon>Meloidogyninae</taxon>
        <taxon>Meloidogyne</taxon>
    </lineage>
</organism>
<keyword evidence="1" id="KW-0732">Signal</keyword>
<feature type="chain" id="PRO_5009315716" evidence="1">
    <location>
        <begin position="19"/>
        <end position="191"/>
    </location>
</feature>
<protein>
    <submittedName>
        <fullName evidence="3">Uncharacterized protein</fullName>
    </submittedName>
</protein>
<accession>A0A1I8BDA9</accession>
<dbReference type="Proteomes" id="UP000095281">
    <property type="component" value="Unplaced"/>
</dbReference>
<reference evidence="3" key="1">
    <citation type="submission" date="2016-11" db="UniProtKB">
        <authorList>
            <consortium name="WormBaseParasite"/>
        </authorList>
    </citation>
    <scope>IDENTIFICATION</scope>
</reference>
<proteinExistence type="predicted"/>
<dbReference type="WBParaSite" id="MhA1_Contig2049.frz3.gene5">
    <property type="protein sequence ID" value="MhA1_Contig2049.frz3.gene5"/>
    <property type="gene ID" value="MhA1_Contig2049.frz3.gene5"/>
</dbReference>
<keyword evidence="2" id="KW-1185">Reference proteome</keyword>
<feature type="signal peptide" evidence="1">
    <location>
        <begin position="1"/>
        <end position="18"/>
    </location>
</feature>
<evidence type="ECO:0000313" key="3">
    <source>
        <dbReference type="WBParaSite" id="MhA1_Contig2049.frz3.gene5"/>
    </source>
</evidence>
<dbReference type="AlphaFoldDB" id="A0A1I8BDA9"/>
<evidence type="ECO:0000256" key="1">
    <source>
        <dbReference type="SAM" id="SignalP"/>
    </source>
</evidence>
<sequence>MRLSIIICLLLFVKPIVGSGRESPKEYENQDSDPFQYLDGELSEAGIEPSNTVGSSFSAWTQPTASGSIPLQPYEDNLYFNNTFFDNYTLGQGSSQTVYPQMDFPQQFTNTTSNLPQQSNDGQNVKHRMVYIRDEVPENIMSESYRYKWINAVGERDNYHLARYLEAGLQKNRKYFGCKHCRRYVNFNRIN</sequence>
<evidence type="ECO:0000313" key="2">
    <source>
        <dbReference type="Proteomes" id="UP000095281"/>
    </source>
</evidence>